<evidence type="ECO:0008006" key="3">
    <source>
        <dbReference type="Google" id="ProtNLM"/>
    </source>
</evidence>
<dbReference type="Proteomes" id="UP001595851">
    <property type="component" value="Unassembled WGS sequence"/>
</dbReference>
<comment type="caution">
    <text evidence="1">The sequence shown here is derived from an EMBL/GenBank/DDBJ whole genome shotgun (WGS) entry which is preliminary data.</text>
</comment>
<evidence type="ECO:0000313" key="2">
    <source>
        <dbReference type="Proteomes" id="UP001595851"/>
    </source>
</evidence>
<dbReference type="EMBL" id="JBHSBI010000031">
    <property type="protein sequence ID" value="MFC4013899.1"/>
    <property type="molecule type" value="Genomic_DNA"/>
</dbReference>
<dbReference type="RefSeq" id="WP_379533756.1">
    <property type="nucleotide sequence ID" value="NZ_JBHSBI010000031.1"/>
</dbReference>
<evidence type="ECO:0000313" key="1">
    <source>
        <dbReference type="EMBL" id="MFC4013899.1"/>
    </source>
</evidence>
<organism evidence="1 2">
    <name type="scientific">Nonomuraea purpurea</name>
    <dbReference type="NCBI Taxonomy" id="1849276"/>
    <lineage>
        <taxon>Bacteria</taxon>
        <taxon>Bacillati</taxon>
        <taxon>Actinomycetota</taxon>
        <taxon>Actinomycetes</taxon>
        <taxon>Streptosporangiales</taxon>
        <taxon>Streptosporangiaceae</taxon>
        <taxon>Nonomuraea</taxon>
    </lineage>
</organism>
<name>A0ABV8GLT7_9ACTN</name>
<keyword evidence="2" id="KW-1185">Reference proteome</keyword>
<reference evidence="2" key="1">
    <citation type="journal article" date="2019" name="Int. J. Syst. Evol. Microbiol.">
        <title>The Global Catalogue of Microorganisms (GCM) 10K type strain sequencing project: providing services to taxonomists for standard genome sequencing and annotation.</title>
        <authorList>
            <consortium name="The Broad Institute Genomics Platform"/>
            <consortium name="The Broad Institute Genome Sequencing Center for Infectious Disease"/>
            <person name="Wu L."/>
            <person name="Ma J."/>
        </authorList>
    </citation>
    <scope>NUCLEOTIDE SEQUENCE [LARGE SCALE GENOMIC DNA]</scope>
    <source>
        <strain evidence="2">TBRC 1276</strain>
    </source>
</reference>
<accession>A0ABV8GLT7</accession>
<sequence>MDQLDEALHRLAPTGPEFSGGLSNHGPMAVEALTRLGFADALSDWVSTYLPKLDERPGPRMPVDAQNWRAAIGDLTRVGDWTLHFERRIEEAPWREVAGEWWPRLVPGAAAGATHGIIRTSHALRGLAEHETRERRTELAHALAYWAAAHRPLAGRPATRGRLRLDEAIGALPLIPGRRTGSITTNLVKASEAHGFDDALTNLAPPQDASTSLHELARAFAKIFLTHGRKRPVVFLHAITAPVAVASVIEELPEEFRASTHDALWQVAAAIYTGYAADSLAEPLPSAAPLTPEDLAERALANGDEHAIKLTEAAVREFAITSDPIFLQAAARGIELIG</sequence>
<protein>
    <recommendedName>
        <fullName evidence="3">Questin oxidase family protein</fullName>
    </recommendedName>
</protein>
<gene>
    <name evidence="1" type="ORF">ACFOY2_42195</name>
</gene>
<proteinExistence type="predicted"/>